<sequence length="541" mass="60127">MPACQSRVDVSYLVPILCPHINFECSCTPRLWTNTQVGAPHSCTRRSIMTAATRKRSRSLSLSTSGSTRGSSPPPTVQAKRFKLEGDDTAENLTLEATPDVLRWLSDLLPKSAPGYPVNLPEFQKVPQGKFTFRPEADKAPYRPLATADIRKAEKRLADFELHRSDAGSVLSVPRTSSEKDDASSASGIDDKKSTSELETSDQVSEATQTSAGVAEARLQLRHSYPPILFSHHNQAAKGTLPLGVKELLKRTCPDNLAQGCLPTCIKNDLEEEYPDTALPNWVFSEADSVDSNTKSLLLQVKRIVQMSTDLLILNADEQPWGELVNCILNGVVRKQLFERPIRKLQVKRMYMHMGEESYFEAAYLDNVLDIEVDFMLEANALYPDSPLRKLKEKPLADRIPEDFNLSPLWDPLSQHSPAFAVVKATCQAGNWQDAQMHAGMGAVAILEKARSLGASRERLPCVPAIVVIGHRWELNLIYEDNRGNYIVGGPWSIGGSNSFMEALKLVLVIEELWKYGGEEWWSVMVESVAVKAYQKYTTPG</sequence>
<name>A0AAV9VUJ9_9PEZI</name>
<feature type="region of interest" description="Disordered" evidence="1">
    <location>
        <begin position="49"/>
        <end position="78"/>
    </location>
</feature>
<feature type="compositionally biased region" description="Polar residues" evidence="1">
    <location>
        <begin position="197"/>
        <end position="211"/>
    </location>
</feature>
<dbReference type="Proteomes" id="UP001370758">
    <property type="component" value="Unassembled WGS sequence"/>
</dbReference>
<evidence type="ECO:0000313" key="3">
    <source>
        <dbReference type="EMBL" id="KAK6496323.1"/>
    </source>
</evidence>
<reference evidence="3 4" key="1">
    <citation type="submission" date="2023-08" db="EMBL/GenBank/DDBJ databases">
        <authorList>
            <person name="Palmer J.M."/>
        </authorList>
    </citation>
    <scope>NUCLEOTIDE SEQUENCE [LARGE SCALE GENOMIC DNA]</scope>
    <source>
        <strain evidence="3 4">TWF481</strain>
    </source>
</reference>
<feature type="compositionally biased region" description="Basic and acidic residues" evidence="1">
    <location>
        <begin position="177"/>
        <end position="196"/>
    </location>
</feature>
<feature type="compositionally biased region" description="Low complexity" evidence="1">
    <location>
        <begin position="59"/>
        <end position="71"/>
    </location>
</feature>
<protein>
    <recommendedName>
        <fullName evidence="2">PD-(D/E)XK nuclease-like domain-containing protein</fullName>
    </recommendedName>
</protein>
<dbReference type="Pfam" id="PF20516">
    <property type="entry name" value="PDDEXK_12"/>
    <property type="match status" value="1"/>
</dbReference>
<keyword evidence="4" id="KW-1185">Reference proteome</keyword>
<comment type="caution">
    <text evidence="3">The sequence shown here is derived from an EMBL/GenBank/DDBJ whole genome shotgun (WGS) entry which is preliminary data.</text>
</comment>
<organism evidence="3 4">
    <name type="scientific">Arthrobotrys musiformis</name>
    <dbReference type="NCBI Taxonomy" id="47236"/>
    <lineage>
        <taxon>Eukaryota</taxon>
        <taxon>Fungi</taxon>
        <taxon>Dikarya</taxon>
        <taxon>Ascomycota</taxon>
        <taxon>Pezizomycotina</taxon>
        <taxon>Orbiliomycetes</taxon>
        <taxon>Orbiliales</taxon>
        <taxon>Orbiliaceae</taxon>
        <taxon>Arthrobotrys</taxon>
    </lineage>
</organism>
<dbReference type="AlphaFoldDB" id="A0AAV9VUJ9"/>
<dbReference type="InterPro" id="IPR046797">
    <property type="entry name" value="PDDEXK_12"/>
</dbReference>
<evidence type="ECO:0000259" key="2">
    <source>
        <dbReference type="Pfam" id="PF20516"/>
    </source>
</evidence>
<accession>A0AAV9VUJ9</accession>
<gene>
    <name evidence="3" type="ORF">TWF481_002347</name>
</gene>
<dbReference type="EMBL" id="JAVHJL010000011">
    <property type="protein sequence ID" value="KAK6496323.1"/>
    <property type="molecule type" value="Genomic_DNA"/>
</dbReference>
<feature type="domain" description="PD-(D/E)XK nuclease-like" evidence="2">
    <location>
        <begin position="276"/>
        <end position="522"/>
    </location>
</feature>
<feature type="region of interest" description="Disordered" evidence="1">
    <location>
        <begin position="170"/>
        <end position="211"/>
    </location>
</feature>
<proteinExistence type="predicted"/>
<evidence type="ECO:0000313" key="4">
    <source>
        <dbReference type="Proteomes" id="UP001370758"/>
    </source>
</evidence>
<evidence type="ECO:0000256" key="1">
    <source>
        <dbReference type="SAM" id="MobiDB-lite"/>
    </source>
</evidence>